<name>A0A8H3ET29_9LECA</name>
<evidence type="ECO:0000313" key="2">
    <source>
        <dbReference type="EMBL" id="CAF9909913.1"/>
    </source>
</evidence>
<proteinExistence type="predicted"/>
<dbReference type="AlphaFoldDB" id="A0A8H3ET29"/>
<comment type="caution">
    <text evidence="2">The sequence shown here is derived from an EMBL/GenBank/DDBJ whole genome shotgun (WGS) entry which is preliminary data.</text>
</comment>
<dbReference type="OrthoDB" id="5421601at2759"/>
<gene>
    <name evidence="2" type="ORF">ALECFALPRED_006107</name>
</gene>
<evidence type="ECO:0008006" key="4">
    <source>
        <dbReference type="Google" id="ProtNLM"/>
    </source>
</evidence>
<feature type="region of interest" description="Disordered" evidence="1">
    <location>
        <begin position="96"/>
        <end position="118"/>
    </location>
</feature>
<reference evidence="2" key="1">
    <citation type="submission" date="2021-03" db="EMBL/GenBank/DDBJ databases">
        <authorList>
            <person name="Tagirdzhanova G."/>
        </authorList>
    </citation>
    <scope>NUCLEOTIDE SEQUENCE</scope>
</reference>
<feature type="compositionally biased region" description="Basic and acidic residues" evidence="1">
    <location>
        <begin position="97"/>
        <end position="118"/>
    </location>
</feature>
<dbReference type="EMBL" id="CAJPDR010000039">
    <property type="protein sequence ID" value="CAF9909913.1"/>
    <property type="molecule type" value="Genomic_DNA"/>
</dbReference>
<organism evidence="2 3">
    <name type="scientific">Alectoria fallacina</name>
    <dbReference type="NCBI Taxonomy" id="1903189"/>
    <lineage>
        <taxon>Eukaryota</taxon>
        <taxon>Fungi</taxon>
        <taxon>Dikarya</taxon>
        <taxon>Ascomycota</taxon>
        <taxon>Pezizomycotina</taxon>
        <taxon>Lecanoromycetes</taxon>
        <taxon>OSLEUM clade</taxon>
        <taxon>Lecanoromycetidae</taxon>
        <taxon>Lecanorales</taxon>
        <taxon>Lecanorineae</taxon>
        <taxon>Parmeliaceae</taxon>
        <taxon>Alectoria</taxon>
    </lineage>
</organism>
<sequence>MPLLLDFSNETLYLIIQNIHPHDILNFSLCRKEIHLLTKETLKEVKTWEQAYTHVVLHGCHRHQKNSHPLRLIRDIWMDWRIGEFPKSLEVECCNVDENKSDNKDDDKENEAEQREDDNTIRTIMQDIESYTKQRAATTGYLPSSELDDFCDLIKKGYRAAMIGLLLLFLPNLEKLSLQDYTWNASRLGKMIGTIAGQDLRRNPPRSNGLSKLSQIQILGSEVNRQGEDFEFLVQFAALPSMRTLRGKYVVALDDDDSMIWPFGSRVSDVTEITLHQSAVGISPLTQIFSGIHALKRFTYSHGQFFPDNSTMKAHKIIGALLEHAGESLEYVALTGYCSDRFPEQDDHYNKGSLQGFRVLKEAFLHSAIHVDWVPYDGSSTNPDGGIYGDGYQEAIRALVDILPGSIETVRLIGEDVVRHLDSLLANLWEQKHLRLSKLNNIIVHAHLMLAHRPWVRSLTQLCDSIGVTLEFR</sequence>
<evidence type="ECO:0000256" key="1">
    <source>
        <dbReference type="SAM" id="MobiDB-lite"/>
    </source>
</evidence>
<dbReference type="Proteomes" id="UP000664203">
    <property type="component" value="Unassembled WGS sequence"/>
</dbReference>
<accession>A0A8H3ET29</accession>
<protein>
    <recommendedName>
        <fullName evidence="4">F-box domain-containing protein</fullName>
    </recommendedName>
</protein>
<evidence type="ECO:0000313" key="3">
    <source>
        <dbReference type="Proteomes" id="UP000664203"/>
    </source>
</evidence>
<keyword evidence="3" id="KW-1185">Reference proteome</keyword>